<gene>
    <name evidence="2" type="ORF">ACHAWU_004708</name>
</gene>
<evidence type="ECO:0000256" key="1">
    <source>
        <dbReference type="SAM" id="MobiDB-lite"/>
    </source>
</evidence>
<organism evidence="2 3">
    <name type="scientific">Discostella pseudostelligera</name>
    <dbReference type="NCBI Taxonomy" id="259834"/>
    <lineage>
        <taxon>Eukaryota</taxon>
        <taxon>Sar</taxon>
        <taxon>Stramenopiles</taxon>
        <taxon>Ochrophyta</taxon>
        <taxon>Bacillariophyta</taxon>
        <taxon>Coscinodiscophyceae</taxon>
        <taxon>Thalassiosirophycidae</taxon>
        <taxon>Stephanodiscales</taxon>
        <taxon>Stephanodiscaceae</taxon>
        <taxon>Discostella</taxon>
    </lineage>
</organism>
<protein>
    <submittedName>
        <fullName evidence="2">Uncharacterized protein</fullName>
    </submittedName>
</protein>
<sequence>MMAHYPFLATRLSSLIMMNAITWLSLLIALSVSTPALFVGAFGVRPDATRSYDMTSSSSCLGMMSSPTSSGSGGWENDDFLESLSGNSGGGAAGNLMNTGGNASEEEPVERNVPENDMTDEEITMMAMRAAQFYNTDKTIQEAYGVLRSGPPRKKDEDESDFQ</sequence>
<dbReference type="EMBL" id="JALLBG020000257">
    <property type="protein sequence ID" value="KAL3757606.1"/>
    <property type="molecule type" value="Genomic_DNA"/>
</dbReference>
<dbReference type="Proteomes" id="UP001530293">
    <property type="component" value="Unassembled WGS sequence"/>
</dbReference>
<comment type="caution">
    <text evidence="2">The sequence shown here is derived from an EMBL/GenBank/DDBJ whole genome shotgun (WGS) entry which is preliminary data.</text>
</comment>
<keyword evidence="3" id="KW-1185">Reference proteome</keyword>
<dbReference type="AlphaFoldDB" id="A0ABD3M0W2"/>
<name>A0ABD3M0W2_9STRA</name>
<reference evidence="2 3" key="1">
    <citation type="submission" date="2024-10" db="EMBL/GenBank/DDBJ databases">
        <title>Updated reference genomes for cyclostephanoid diatoms.</title>
        <authorList>
            <person name="Roberts W.R."/>
            <person name="Alverson A.J."/>
        </authorList>
    </citation>
    <scope>NUCLEOTIDE SEQUENCE [LARGE SCALE GENOMIC DNA]</scope>
    <source>
        <strain evidence="2 3">AJA232-27</strain>
    </source>
</reference>
<feature type="region of interest" description="Disordered" evidence="1">
    <location>
        <begin position="65"/>
        <end position="116"/>
    </location>
</feature>
<accession>A0ABD3M0W2</accession>
<feature type="region of interest" description="Disordered" evidence="1">
    <location>
        <begin position="144"/>
        <end position="163"/>
    </location>
</feature>
<evidence type="ECO:0000313" key="2">
    <source>
        <dbReference type="EMBL" id="KAL3757606.1"/>
    </source>
</evidence>
<evidence type="ECO:0000313" key="3">
    <source>
        <dbReference type="Proteomes" id="UP001530293"/>
    </source>
</evidence>
<proteinExistence type="predicted"/>